<organism evidence="4 5">
    <name type="scientific">Cuscuta epithymum</name>
    <dbReference type="NCBI Taxonomy" id="186058"/>
    <lineage>
        <taxon>Eukaryota</taxon>
        <taxon>Viridiplantae</taxon>
        <taxon>Streptophyta</taxon>
        <taxon>Embryophyta</taxon>
        <taxon>Tracheophyta</taxon>
        <taxon>Spermatophyta</taxon>
        <taxon>Magnoliopsida</taxon>
        <taxon>eudicotyledons</taxon>
        <taxon>Gunneridae</taxon>
        <taxon>Pentapetalae</taxon>
        <taxon>asterids</taxon>
        <taxon>lamiids</taxon>
        <taxon>Solanales</taxon>
        <taxon>Convolvulaceae</taxon>
        <taxon>Cuscuteae</taxon>
        <taxon>Cuscuta</taxon>
        <taxon>Cuscuta subgen. Cuscuta</taxon>
    </lineage>
</organism>
<evidence type="ECO:0000256" key="2">
    <source>
        <dbReference type="SAM" id="Phobius"/>
    </source>
</evidence>
<evidence type="ECO:0000256" key="1">
    <source>
        <dbReference type="SAM" id="Coils"/>
    </source>
</evidence>
<proteinExistence type="predicted"/>
<evidence type="ECO:0000313" key="4">
    <source>
        <dbReference type="EMBL" id="CAH9088779.1"/>
    </source>
</evidence>
<accession>A0AAV0D144</accession>
<dbReference type="EMBL" id="CAMAPF010000060">
    <property type="protein sequence ID" value="CAH9088779.1"/>
    <property type="molecule type" value="Genomic_DNA"/>
</dbReference>
<gene>
    <name evidence="4" type="ORF">CEPIT_LOCUS10563</name>
</gene>
<dbReference type="Gene3D" id="1.20.5.170">
    <property type="match status" value="1"/>
</dbReference>
<reference evidence="4" key="1">
    <citation type="submission" date="2022-07" db="EMBL/GenBank/DDBJ databases">
        <authorList>
            <person name="Macas J."/>
            <person name="Novak P."/>
            <person name="Neumann P."/>
        </authorList>
    </citation>
    <scope>NUCLEOTIDE SEQUENCE</scope>
</reference>
<keyword evidence="2" id="KW-0472">Membrane</keyword>
<keyword evidence="2" id="KW-0812">Transmembrane</keyword>
<dbReference type="InterPro" id="IPR058610">
    <property type="entry name" value="WIT1_2_N"/>
</dbReference>
<comment type="caution">
    <text evidence="4">The sequence shown here is derived from an EMBL/GenBank/DDBJ whole genome shotgun (WGS) entry which is preliminary data.</text>
</comment>
<name>A0AAV0D144_9ASTE</name>
<keyword evidence="2" id="KW-1133">Transmembrane helix</keyword>
<feature type="coiled-coil region" evidence="1">
    <location>
        <begin position="135"/>
        <end position="169"/>
    </location>
</feature>
<feature type="coiled-coil region" evidence="1">
    <location>
        <begin position="241"/>
        <end position="268"/>
    </location>
</feature>
<dbReference type="PANTHER" id="PTHR35705">
    <property type="entry name" value="WPP DOMAIN-INTERACTING TAIL-ANCHORED PROTEIN 1"/>
    <property type="match status" value="1"/>
</dbReference>
<keyword evidence="5" id="KW-1185">Reference proteome</keyword>
<dbReference type="PANTHER" id="PTHR35705:SF1">
    <property type="entry name" value="WPP DOMAIN-INTERACTING TAIL-ANCHORED PROTEIN 1"/>
    <property type="match status" value="1"/>
</dbReference>
<dbReference type="AlphaFoldDB" id="A0AAV0D144"/>
<dbReference type="Proteomes" id="UP001152523">
    <property type="component" value="Unassembled WGS sequence"/>
</dbReference>
<feature type="coiled-coil region" evidence="1">
    <location>
        <begin position="311"/>
        <end position="402"/>
    </location>
</feature>
<dbReference type="Pfam" id="PF26581">
    <property type="entry name" value="WIT1_2_N"/>
    <property type="match status" value="1"/>
</dbReference>
<dbReference type="SUPFAM" id="SSF57997">
    <property type="entry name" value="Tropomyosin"/>
    <property type="match status" value="1"/>
</dbReference>
<dbReference type="InterPro" id="IPR039976">
    <property type="entry name" value="WIT1/WIT2"/>
</dbReference>
<evidence type="ECO:0000259" key="3">
    <source>
        <dbReference type="Pfam" id="PF26581"/>
    </source>
</evidence>
<keyword evidence="1" id="KW-0175">Coiled coil</keyword>
<evidence type="ECO:0000313" key="5">
    <source>
        <dbReference type="Proteomes" id="UP001152523"/>
    </source>
</evidence>
<feature type="transmembrane region" description="Helical" evidence="2">
    <location>
        <begin position="644"/>
        <end position="664"/>
    </location>
</feature>
<sequence>MDAGSGNGSSELEAESNNADSVEVILSSGETLQELDNVGKLISKIELDLACSSEKLVNLSVLKMHLETRENGFEAFAAEEQSINGCLDKASEFDLLSTFLDSEVRELGGLLSTLQMEIDYSHQLIPSLEDAGECCRMLKEKLYDSESLLKDLEAQLLELESQSSNFLRILSTSTVDGNRQDDERAFESIELAAPLTPNTKIKMETAEHQRHVLQMLEKSLANELDLEKKLSESKQSEEDLKHGLQQQLLCLEVELEDAYERLFEAENASQVLLGVSKEHRRRLQITQFQIDSALQREGDLKSKLTILSEQLSAKDNSLQKSENTCEELRKKVTSADNKLNDTDFCKQTATSSTERGFDMKVHEMEAKLKDLMENNARAERRAEVAEAECKSLKDANMKLYQDLITLGSSSSLTCERVCLLEKQLKESELNIQLAVASAEASQEKQTMLNITIQDMENVIEVLKSKVLEAESQIESAEEKCIILSEANADLNDELNLLKGRMKCLASSLHQAEETKKATARDISLHAKLITDLIMQLTLEREKLHKQISSLAKEKKASVMQSEGKETVPDALFVGDDEEYTGKFIPSKRDVLFAKSPKESGEAAELSFNNLQDKQNEAMLNDEEDTLSVSKLGPTRDIDARQLKLSYFFIAALLIMVPALLAALYQHKSSKS</sequence>
<protein>
    <recommendedName>
        <fullName evidence="3">WIT1/2 N-terminal helical bundle domain-containing protein</fullName>
    </recommendedName>
</protein>
<feature type="coiled-coil region" evidence="1">
    <location>
        <begin position="452"/>
        <end position="493"/>
    </location>
</feature>
<feature type="domain" description="WIT1/2 N-terminal helical bundle" evidence="3">
    <location>
        <begin position="36"/>
        <end position="172"/>
    </location>
</feature>